<gene>
    <name evidence="2" type="ORF">J2800_003150</name>
</gene>
<name>A0ABU1N1S8_9CAUL</name>
<dbReference type="RefSeq" id="WP_310032905.1">
    <property type="nucleotide sequence ID" value="NZ_JAVDRL010000009.1"/>
</dbReference>
<evidence type="ECO:0000313" key="3">
    <source>
        <dbReference type="Proteomes" id="UP001262754"/>
    </source>
</evidence>
<dbReference type="InterPro" id="IPR000683">
    <property type="entry name" value="Gfo/Idh/MocA-like_OxRdtase_N"/>
</dbReference>
<dbReference type="Gene3D" id="3.40.50.720">
    <property type="entry name" value="NAD(P)-binding Rossmann-like Domain"/>
    <property type="match status" value="1"/>
</dbReference>
<dbReference type="PANTHER" id="PTHR43818:SF7">
    <property type="entry name" value="DEHYDROGENASE"/>
    <property type="match status" value="1"/>
</dbReference>
<comment type="caution">
    <text evidence="2">The sequence shown here is derived from an EMBL/GenBank/DDBJ whole genome shotgun (WGS) entry which is preliminary data.</text>
</comment>
<dbReference type="PANTHER" id="PTHR43818">
    <property type="entry name" value="BCDNA.GH03377"/>
    <property type="match status" value="1"/>
</dbReference>
<sequence length="311" mass="33766">MTAATPIRVALIGLGKIARDQHLPAMAADPRFALVAVVSRHAQQPGLPSFHTFDDLLASGVAFDAVALCTPPQVRHGLARRALEAGKHVMLEKPPGATLSEVEDLRQVADARGVTLQATWHSRYAPAVAPARAWLEGRTITAARINWREDVRVWHPGQDWIWEPGGLGVFDPGINALSIATAVLPRPFFLTEATLHVPENRQSPIQAQLAFVDTLGVPVTAEFDFLQTGPQSWDIEVDTDGGALRLSHGGARLWIDRALVHEQPEAEYPGLYARFAELIGAGQSDVDVTPLRHVADVFLLGRRVAAPAFIE</sequence>
<dbReference type="Proteomes" id="UP001262754">
    <property type="component" value="Unassembled WGS sequence"/>
</dbReference>
<evidence type="ECO:0000313" key="2">
    <source>
        <dbReference type="EMBL" id="MDR6532392.1"/>
    </source>
</evidence>
<protein>
    <submittedName>
        <fullName evidence="2">D-galactose 1-dehydrogenase</fullName>
        <ecNumber evidence="2">1.1.1.48</ecNumber>
    </submittedName>
</protein>
<organism evidence="2 3">
    <name type="scientific">Caulobacter rhizosphaerae</name>
    <dbReference type="NCBI Taxonomy" id="2010972"/>
    <lineage>
        <taxon>Bacteria</taxon>
        <taxon>Pseudomonadati</taxon>
        <taxon>Pseudomonadota</taxon>
        <taxon>Alphaproteobacteria</taxon>
        <taxon>Caulobacterales</taxon>
        <taxon>Caulobacteraceae</taxon>
        <taxon>Caulobacter</taxon>
    </lineage>
</organism>
<dbReference type="SUPFAM" id="SSF51735">
    <property type="entry name" value="NAD(P)-binding Rossmann-fold domains"/>
    <property type="match status" value="1"/>
</dbReference>
<feature type="domain" description="Gfo/Idh/MocA-like oxidoreductase N-terminal" evidence="1">
    <location>
        <begin position="7"/>
        <end position="117"/>
    </location>
</feature>
<evidence type="ECO:0000259" key="1">
    <source>
        <dbReference type="Pfam" id="PF01408"/>
    </source>
</evidence>
<dbReference type="Gene3D" id="3.30.360.10">
    <property type="entry name" value="Dihydrodipicolinate Reductase, domain 2"/>
    <property type="match status" value="1"/>
</dbReference>
<dbReference type="Pfam" id="PF01408">
    <property type="entry name" value="GFO_IDH_MocA"/>
    <property type="match status" value="1"/>
</dbReference>
<dbReference type="EC" id="1.1.1.48" evidence="2"/>
<proteinExistence type="predicted"/>
<accession>A0ABU1N1S8</accession>
<dbReference type="InterPro" id="IPR050463">
    <property type="entry name" value="Gfo/Idh/MocA_oxidrdct_glycsds"/>
</dbReference>
<keyword evidence="2" id="KW-0560">Oxidoreductase</keyword>
<dbReference type="GO" id="GO:0019151">
    <property type="term" value="F:galactose 1-dehydrogenase activity"/>
    <property type="evidence" value="ECO:0007669"/>
    <property type="project" value="UniProtKB-EC"/>
</dbReference>
<keyword evidence="3" id="KW-1185">Reference proteome</keyword>
<dbReference type="InterPro" id="IPR036291">
    <property type="entry name" value="NAD(P)-bd_dom_sf"/>
</dbReference>
<dbReference type="EMBL" id="JAVDRL010000009">
    <property type="protein sequence ID" value="MDR6532392.1"/>
    <property type="molecule type" value="Genomic_DNA"/>
</dbReference>
<reference evidence="2 3" key="1">
    <citation type="submission" date="2023-07" db="EMBL/GenBank/DDBJ databases">
        <title>Sorghum-associated microbial communities from plants grown in Nebraska, USA.</title>
        <authorList>
            <person name="Schachtman D."/>
        </authorList>
    </citation>
    <scope>NUCLEOTIDE SEQUENCE [LARGE SCALE GENOMIC DNA]</scope>
    <source>
        <strain evidence="2 3">DS2154</strain>
    </source>
</reference>